<sequence>MVPINLPKPGLLCTSGSSSSNHVLLLYFSKIIYLPRLTTIFNS</sequence>
<dbReference type="EMBL" id="HG994355">
    <property type="protein sequence ID" value="CAF2155359.1"/>
    <property type="molecule type" value="Genomic_DNA"/>
</dbReference>
<name>A0A816Y6M4_BRANA</name>
<reference evidence="1" key="1">
    <citation type="submission" date="2021-01" db="EMBL/GenBank/DDBJ databases">
        <authorList>
            <consortium name="Genoscope - CEA"/>
            <person name="William W."/>
        </authorList>
    </citation>
    <scope>NUCLEOTIDE SEQUENCE</scope>
</reference>
<proteinExistence type="predicted"/>
<gene>
    <name evidence="1" type="ORF">DARMORV10_A01P40200.1</name>
</gene>
<dbReference type="AlphaFoldDB" id="A0A816Y6M4"/>
<accession>A0A816Y6M4</accession>
<organism evidence="1">
    <name type="scientific">Brassica napus</name>
    <name type="common">Rape</name>
    <dbReference type="NCBI Taxonomy" id="3708"/>
    <lineage>
        <taxon>Eukaryota</taxon>
        <taxon>Viridiplantae</taxon>
        <taxon>Streptophyta</taxon>
        <taxon>Embryophyta</taxon>
        <taxon>Tracheophyta</taxon>
        <taxon>Spermatophyta</taxon>
        <taxon>Magnoliopsida</taxon>
        <taxon>eudicotyledons</taxon>
        <taxon>Gunneridae</taxon>
        <taxon>Pentapetalae</taxon>
        <taxon>rosids</taxon>
        <taxon>malvids</taxon>
        <taxon>Brassicales</taxon>
        <taxon>Brassicaceae</taxon>
        <taxon>Brassiceae</taxon>
        <taxon>Brassica</taxon>
    </lineage>
</organism>
<evidence type="ECO:0000313" key="1">
    <source>
        <dbReference type="EMBL" id="CAF2155359.1"/>
    </source>
</evidence>
<protein>
    <submittedName>
        <fullName evidence="1">(rape) hypothetical protein</fullName>
    </submittedName>
</protein>
<dbReference type="Proteomes" id="UP001295469">
    <property type="component" value="Chromosome A01"/>
</dbReference>